<keyword evidence="3" id="KW-0808">Transferase</keyword>
<dbReference type="InterPro" id="IPR002156">
    <property type="entry name" value="RNaseH_domain"/>
</dbReference>
<keyword evidence="3" id="KW-0695">RNA-directed DNA polymerase</keyword>
<dbReference type="GO" id="GO:0004523">
    <property type="term" value="F:RNA-DNA hybrid ribonuclease activity"/>
    <property type="evidence" value="ECO:0007669"/>
    <property type="project" value="InterPro"/>
</dbReference>
<organism evidence="3">
    <name type="scientific">Tanacetum cinerariifolium</name>
    <name type="common">Dalmatian daisy</name>
    <name type="synonym">Chrysanthemum cinerariifolium</name>
    <dbReference type="NCBI Taxonomy" id="118510"/>
    <lineage>
        <taxon>Eukaryota</taxon>
        <taxon>Viridiplantae</taxon>
        <taxon>Streptophyta</taxon>
        <taxon>Embryophyta</taxon>
        <taxon>Tracheophyta</taxon>
        <taxon>Spermatophyta</taxon>
        <taxon>Magnoliopsida</taxon>
        <taxon>eudicotyledons</taxon>
        <taxon>Gunneridae</taxon>
        <taxon>Pentapetalae</taxon>
        <taxon>asterids</taxon>
        <taxon>campanulids</taxon>
        <taxon>Asterales</taxon>
        <taxon>Asteraceae</taxon>
        <taxon>Asteroideae</taxon>
        <taxon>Anthemideae</taxon>
        <taxon>Anthemidinae</taxon>
        <taxon>Tanacetum</taxon>
    </lineage>
</organism>
<dbReference type="InterPro" id="IPR036397">
    <property type="entry name" value="RNaseH_sf"/>
</dbReference>
<dbReference type="InterPro" id="IPR043502">
    <property type="entry name" value="DNA/RNA_pol_sf"/>
</dbReference>
<gene>
    <name evidence="3" type="ORF">Tci_018941</name>
</gene>
<dbReference type="AlphaFoldDB" id="A0A6L2KBW5"/>
<reference evidence="3" key="1">
    <citation type="journal article" date="2019" name="Sci. Rep.">
        <title>Draft genome of Tanacetum cinerariifolium, the natural source of mosquito coil.</title>
        <authorList>
            <person name="Yamashiro T."/>
            <person name="Shiraishi A."/>
            <person name="Satake H."/>
            <person name="Nakayama K."/>
        </authorList>
    </citation>
    <scope>NUCLEOTIDE SEQUENCE</scope>
</reference>
<feature type="domain" description="Reverse transcriptase" evidence="1">
    <location>
        <begin position="5"/>
        <end position="71"/>
    </location>
</feature>
<dbReference type="PANTHER" id="PTHR48475:SF2">
    <property type="entry name" value="RIBONUCLEASE H"/>
    <property type="match status" value="1"/>
</dbReference>
<sequence>MSSRLKNAGATYQKLVDMAFKSKIERNLEAYVDDMAIKSNDNKVLISDITETFDNLQRINMKLNPKKSDMKSPRTLKEMQSLSGELAALNRRTSSISPNNEARHEALLAGLCVAARIKVQSIDVKVDSKLVASQINGSYVVNNTSMIKYLATAKEYIASFKNFAILNILRNLNQKADILSKLAMEAFDYLTKELLVEVLSE</sequence>
<name>A0A6L2KBW5_TANCI</name>
<comment type="caution">
    <text evidence="3">The sequence shown here is derived from an EMBL/GenBank/DDBJ whole genome shotgun (WGS) entry which is preliminary data.</text>
</comment>
<dbReference type="Pfam" id="PF13456">
    <property type="entry name" value="RVT_3"/>
    <property type="match status" value="1"/>
</dbReference>
<evidence type="ECO:0000259" key="1">
    <source>
        <dbReference type="Pfam" id="PF00078"/>
    </source>
</evidence>
<dbReference type="Gene3D" id="3.30.420.10">
    <property type="entry name" value="Ribonuclease H-like superfamily/Ribonuclease H"/>
    <property type="match status" value="1"/>
</dbReference>
<dbReference type="Pfam" id="PF00078">
    <property type="entry name" value="RVT_1"/>
    <property type="match status" value="1"/>
</dbReference>
<dbReference type="Gene3D" id="3.30.70.270">
    <property type="match status" value="1"/>
</dbReference>
<feature type="domain" description="RNase H type-1" evidence="2">
    <location>
        <begin position="92"/>
        <end position="182"/>
    </location>
</feature>
<evidence type="ECO:0000313" key="3">
    <source>
        <dbReference type="EMBL" id="GEU46963.1"/>
    </source>
</evidence>
<dbReference type="GO" id="GO:0003964">
    <property type="term" value="F:RNA-directed DNA polymerase activity"/>
    <property type="evidence" value="ECO:0007669"/>
    <property type="project" value="UniProtKB-KW"/>
</dbReference>
<evidence type="ECO:0000259" key="2">
    <source>
        <dbReference type="Pfam" id="PF13456"/>
    </source>
</evidence>
<dbReference type="PANTHER" id="PTHR48475">
    <property type="entry name" value="RIBONUCLEASE H"/>
    <property type="match status" value="1"/>
</dbReference>
<dbReference type="EMBL" id="BKCJ010002202">
    <property type="protein sequence ID" value="GEU46963.1"/>
    <property type="molecule type" value="Genomic_DNA"/>
</dbReference>
<accession>A0A6L2KBW5</accession>
<proteinExistence type="predicted"/>
<protein>
    <submittedName>
        <fullName evidence="3">Reverse transcriptase domain-containing protein</fullName>
    </submittedName>
</protein>
<dbReference type="InterPro" id="IPR000477">
    <property type="entry name" value="RT_dom"/>
</dbReference>
<dbReference type="GO" id="GO:0003676">
    <property type="term" value="F:nucleic acid binding"/>
    <property type="evidence" value="ECO:0007669"/>
    <property type="project" value="InterPro"/>
</dbReference>
<keyword evidence="3" id="KW-0548">Nucleotidyltransferase</keyword>
<dbReference type="InterPro" id="IPR043128">
    <property type="entry name" value="Rev_trsase/Diguanyl_cyclase"/>
</dbReference>
<dbReference type="SUPFAM" id="SSF56672">
    <property type="entry name" value="DNA/RNA polymerases"/>
    <property type="match status" value="1"/>
</dbReference>